<protein>
    <submittedName>
        <fullName evidence="1">Uncharacterized protein</fullName>
    </submittedName>
</protein>
<gene>
    <name evidence="1" type="ORF">Hamer_G023408</name>
</gene>
<dbReference type="Proteomes" id="UP000747542">
    <property type="component" value="Unassembled WGS sequence"/>
</dbReference>
<dbReference type="AlphaFoldDB" id="A0A8J5JNJ0"/>
<dbReference type="EMBL" id="JAHLQT010036894">
    <property type="protein sequence ID" value="KAG7157783.1"/>
    <property type="molecule type" value="Genomic_DNA"/>
</dbReference>
<sequence length="114" mass="12146">MTAALARPHLPSAHATQNTHASSFQKVGVGLELSEDHLWASFHTTSEMTVCIAECAIIAIRASIHTFSSRQVETGEGVMCHLARPSSDPQLLLQVASGGDLAVWSTHVSTVPRS</sequence>
<evidence type="ECO:0000313" key="2">
    <source>
        <dbReference type="Proteomes" id="UP000747542"/>
    </source>
</evidence>
<organism evidence="1 2">
    <name type="scientific">Homarus americanus</name>
    <name type="common">American lobster</name>
    <dbReference type="NCBI Taxonomy" id="6706"/>
    <lineage>
        <taxon>Eukaryota</taxon>
        <taxon>Metazoa</taxon>
        <taxon>Ecdysozoa</taxon>
        <taxon>Arthropoda</taxon>
        <taxon>Crustacea</taxon>
        <taxon>Multicrustacea</taxon>
        <taxon>Malacostraca</taxon>
        <taxon>Eumalacostraca</taxon>
        <taxon>Eucarida</taxon>
        <taxon>Decapoda</taxon>
        <taxon>Pleocyemata</taxon>
        <taxon>Astacidea</taxon>
        <taxon>Nephropoidea</taxon>
        <taxon>Nephropidae</taxon>
        <taxon>Homarus</taxon>
    </lineage>
</organism>
<evidence type="ECO:0000313" key="1">
    <source>
        <dbReference type="EMBL" id="KAG7157783.1"/>
    </source>
</evidence>
<keyword evidence="2" id="KW-1185">Reference proteome</keyword>
<name>A0A8J5JNJ0_HOMAM</name>
<reference evidence="1" key="1">
    <citation type="journal article" date="2021" name="Sci. Adv.">
        <title>The American lobster genome reveals insights on longevity, neural, and immune adaptations.</title>
        <authorList>
            <person name="Polinski J.M."/>
            <person name="Zimin A.V."/>
            <person name="Clark K.F."/>
            <person name="Kohn A.B."/>
            <person name="Sadowski N."/>
            <person name="Timp W."/>
            <person name="Ptitsyn A."/>
            <person name="Khanna P."/>
            <person name="Romanova D.Y."/>
            <person name="Williams P."/>
            <person name="Greenwood S.J."/>
            <person name="Moroz L.L."/>
            <person name="Walt D.R."/>
            <person name="Bodnar A.G."/>
        </authorList>
    </citation>
    <scope>NUCLEOTIDE SEQUENCE</scope>
    <source>
        <strain evidence="1">GMGI-L3</strain>
    </source>
</reference>
<accession>A0A8J5JNJ0</accession>
<comment type="caution">
    <text evidence="1">The sequence shown here is derived from an EMBL/GenBank/DDBJ whole genome shotgun (WGS) entry which is preliminary data.</text>
</comment>
<proteinExistence type="predicted"/>